<sequence>MSTKHLILGLAAAALVGSAIGAGHIFAGDDALQVNAAEAGDPLPSLSYQNGLPTISLTDGTLQFSYIADHVANYQEALGIHFYIFEAGNTQITDGTQPEWTEDDVVAEFDFTNTNGFASPTEVKEALSKAGYVLDPSIYLGAAGYYYSQSEESIYGSGEVVTFANTFNYAVTQLQNIDRNGTRPCFIADSGQLDTPWLNNFGDPDLLQFDFAFFSVGESYVETPTFDINTTDIAFIWHCEIDGFITMDDVMSAFNKAGISSNDYFGVAGRVSPRDGTESNPYLASKDWVVFSGSHQYYVQHIELAAAGQAYSNSVNGTASPSLTLDLNTNDGASRWIAADDYAEHNVYLLLDLGREVKIDTFSIFWENAYALDYNIYAGNPFVDEENMFGEGFLNYWSYSKKLSYTADNKVEQGINIESVYDLGGTLSRYVLIEMITPGTPWAYSIYELKVGGTPVETESYAYAAIKEMLNNIGCEYFKTEDSVDVQKAQQINKALTSLYNQLTPEEHAKLMSEPFQESTYEETAIYLIERSAYYGSTASSGVKLIGGDSSSFAPIIATVALLGAAGGAALLLAKSRKHSK</sequence>
<dbReference type="AlphaFoldDB" id="A0A9D1LNZ8"/>
<proteinExistence type="predicted"/>
<reference evidence="3" key="1">
    <citation type="submission" date="2020-10" db="EMBL/GenBank/DDBJ databases">
        <authorList>
            <person name="Gilroy R."/>
        </authorList>
    </citation>
    <scope>NUCLEOTIDE SEQUENCE</scope>
    <source>
        <strain evidence="3">ChiGjej1B1-22543</strain>
    </source>
</reference>
<gene>
    <name evidence="3" type="ORF">IAC52_03790</name>
</gene>
<dbReference type="EMBL" id="DVMV01000027">
    <property type="protein sequence ID" value="HIU45400.1"/>
    <property type="molecule type" value="Genomic_DNA"/>
</dbReference>
<organism evidence="3 4">
    <name type="scientific">Candidatus Alloenteromonas pullicola</name>
    <dbReference type="NCBI Taxonomy" id="2840784"/>
    <lineage>
        <taxon>Bacteria</taxon>
        <taxon>Bacillati</taxon>
        <taxon>Bacillota</taxon>
        <taxon>Bacillota incertae sedis</taxon>
        <taxon>Candidatus Alloenteromonas</taxon>
    </lineage>
</organism>
<evidence type="ECO:0000256" key="2">
    <source>
        <dbReference type="SAM" id="SignalP"/>
    </source>
</evidence>
<dbReference type="SUPFAM" id="SSF49785">
    <property type="entry name" value="Galactose-binding domain-like"/>
    <property type="match status" value="1"/>
</dbReference>
<evidence type="ECO:0000256" key="1">
    <source>
        <dbReference type="SAM" id="Phobius"/>
    </source>
</evidence>
<keyword evidence="2" id="KW-0732">Signal</keyword>
<dbReference type="InterPro" id="IPR008979">
    <property type="entry name" value="Galactose-bd-like_sf"/>
</dbReference>
<comment type="caution">
    <text evidence="3">The sequence shown here is derived from an EMBL/GenBank/DDBJ whole genome shotgun (WGS) entry which is preliminary data.</text>
</comment>
<keyword evidence="1" id="KW-1133">Transmembrane helix</keyword>
<evidence type="ECO:0000313" key="4">
    <source>
        <dbReference type="Proteomes" id="UP000824070"/>
    </source>
</evidence>
<feature type="chain" id="PRO_5038735175" evidence="2">
    <location>
        <begin position="28"/>
        <end position="581"/>
    </location>
</feature>
<reference evidence="3" key="2">
    <citation type="journal article" date="2021" name="PeerJ">
        <title>Extensive microbial diversity within the chicken gut microbiome revealed by metagenomics and culture.</title>
        <authorList>
            <person name="Gilroy R."/>
            <person name="Ravi A."/>
            <person name="Getino M."/>
            <person name="Pursley I."/>
            <person name="Horton D.L."/>
            <person name="Alikhan N.F."/>
            <person name="Baker D."/>
            <person name="Gharbi K."/>
            <person name="Hall N."/>
            <person name="Watson M."/>
            <person name="Adriaenssens E.M."/>
            <person name="Foster-Nyarko E."/>
            <person name="Jarju S."/>
            <person name="Secka A."/>
            <person name="Antonio M."/>
            <person name="Oren A."/>
            <person name="Chaudhuri R.R."/>
            <person name="La Ragione R."/>
            <person name="Hildebrand F."/>
            <person name="Pallen M.J."/>
        </authorList>
    </citation>
    <scope>NUCLEOTIDE SEQUENCE</scope>
    <source>
        <strain evidence="3">ChiGjej1B1-22543</strain>
    </source>
</reference>
<dbReference type="Proteomes" id="UP000824070">
    <property type="component" value="Unassembled WGS sequence"/>
</dbReference>
<keyword evidence="1" id="KW-0472">Membrane</keyword>
<keyword evidence="1" id="KW-0812">Transmembrane</keyword>
<evidence type="ECO:0000313" key="3">
    <source>
        <dbReference type="EMBL" id="HIU45400.1"/>
    </source>
</evidence>
<dbReference type="Gene3D" id="2.60.120.260">
    <property type="entry name" value="Galactose-binding domain-like"/>
    <property type="match status" value="1"/>
</dbReference>
<accession>A0A9D1LNZ8</accession>
<protein>
    <submittedName>
        <fullName evidence="3">Uncharacterized protein</fullName>
    </submittedName>
</protein>
<feature type="transmembrane region" description="Helical" evidence="1">
    <location>
        <begin position="553"/>
        <end position="574"/>
    </location>
</feature>
<feature type="signal peptide" evidence="2">
    <location>
        <begin position="1"/>
        <end position="27"/>
    </location>
</feature>
<name>A0A9D1LNZ8_9FIRM</name>